<dbReference type="Pfam" id="PF12833">
    <property type="entry name" value="HTH_18"/>
    <property type="match status" value="1"/>
</dbReference>
<dbReference type="STRING" id="84022.CACET_c19080"/>
<name>A0A0D8IFJ6_9CLOT</name>
<keyword evidence="1" id="KW-0805">Transcription regulation</keyword>
<dbReference type="PANTHER" id="PTHR43280:SF28">
    <property type="entry name" value="HTH-TYPE TRANSCRIPTIONAL ACTIVATOR RHAS"/>
    <property type="match status" value="1"/>
</dbReference>
<evidence type="ECO:0000313" key="4">
    <source>
        <dbReference type="EMBL" id="AKL95356.1"/>
    </source>
</evidence>
<accession>A0A0D8IFJ6</accession>
<dbReference type="PROSITE" id="PS01124">
    <property type="entry name" value="HTH_ARAC_FAMILY_2"/>
    <property type="match status" value="1"/>
</dbReference>
<dbReference type="SUPFAM" id="SSF46689">
    <property type="entry name" value="Homeodomain-like"/>
    <property type="match status" value="1"/>
</dbReference>
<dbReference type="GO" id="GO:0003700">
    <property type="term" value="F:DNA-binding transcription factor activity"/>
    <property type="evidence" value="ECO:0007669"/>
    <property type="project" value="InterPro"/>
</dbReference>
<dbReference type="PROSITE" id="PS00041">
    <property type="entry name" value="HTH_ARAC_FAMILY_1"/>
    <property type="match status" value="1"/>
</dbReference>
<keyword evidence="3" id="KW-0804">Transcription</keyword>
<sequence>MEVVYSTAGKKHILDNMEKFFLCTHLPIKALTYEGELIHTVGYNERLEDIYTYQKVFEKTEEELYKEDSSSTFTLSSDAINFTVFYICPRNVHRGVYIIGPYRTQPEQDREILYKPDSCIPHLISLLRNIAEDSDFIRQKKLSSYSLYVKKALDYMDAKYNTALNVSYVADYLGISKCYFCSILKKETTKTFTQVLNEIRIEKSKTLLLKGNQSILDIAISVGYNNQNYYNMIFKKLTKMTPLQFKNTVNRISISHS</sequence>
<dbReference type="InterPro" id="IPR009057">
    <property type="entry name" value="Homeodomain-like_sf"/>
</dbReference>
<keyword evidence="2" id="KW-0238">DNA-binding</keyword>
<dbReference type="SMART" id="SM00342">
    <property type="entry name" value="HTH_ARAC"/>
    <property type="match status" value="1"/>
</dbReference>
<evidence type="ECO:0000256" key="2">
    <source>
        <dbReference type="ARBA" id="ARBA00023125"/>
    </source>
</evidence>
<dbReference type="RefSeq" id="WP_044822915.1">
    <property type="nucleotide sequence ID" value="NZ_CP009687.1"/>
</dbReference>
<evidence type="ECO:0000256" key="3">
    <source>
        <dbReference type="ARBA" id="ARBA00023163"/>
    </source>
</evidence>
<keyword evidence="5" id="KW-1185">Reference proteome</keyword>
<dbReference type="GO" id="GO:0043565">
    <property type="term" value="F:sequence-specific DNA binding"/>
    <property type="evidence" value="ECO:0007669"/>
    <property type="project" value="InterPro"/>
</dbReference>
<dbReference type="PANTHER" id="PTHR43280">
    <property type="entry name" value="ARAC-FAMILY TRANSCRIPTIONAL REGULATOR"/>
    <property type="match status" value="1"/>
</dbReference>
<dbReference type="InterPro" id="IPR018060">
    <property type="entry name" value="HTH_AraC"/>
</dbReference>
<protein>
    <submittedName>
        <fullName evidence="4">Transcriptional regulator AraC family</fullName>
    </submittedName>
</protein>
<dbReference type="EMBL" id="CP009687">
    <property type="protein sequence ID" value="AKL95356.1"/>
    <property type="molecule type" value="Genomic_DNA"/>
</dbReference>
<proteinExistence type="predicted"/>
<evidence type="ECO:0000256" key="1">
    <source>
        <dbReference type="ARBA" id="ARBA00023015"/>
    </source>
</evidence>
<dbReference type="AlphaFoldDB" id="A0A0D8IFJ6"/>
<dbReference type="Proteomes" id="UP000035704">
    <property type="component" value="Chromosome"/>
</dbReference>
<evidence type="ECO:0000313" key="5">
    <source>
        <dbReference type="Proteomes" id="UP000035704"/>
    </source>
</evidence>
<dbReference type="KEGG" id="cace:CACET_c19080"/>
<organism evidence="4 5">
    <name type="scientific">Clostridium aceticum</name>
    <dbReference type="NCBI Taxonomy" id="84022"/>
    <lineage>
        <taxon>Bacteria</taxon>
        <taxon>Bacillati</taxon>
        <taxon>Bacillota</taxon>
        <taxon>Clostridia</taxon>
        <taxon>Eubacteriales</taxon>
        <taxon>Clostridiaceae</taxon>
        <taxon>Clostridium</taxon>
    </lineage>
</organism>
<dbReference type="PATRIC" id="fig|84022.5.peg.69"/>
<dbReference type="Gene3D" id="1.10.10.60">
    <property type="entry name" value="Homeodomain-like"/>
    <property type="match status" value="2"/>
</dbReference>
<reference evidence="4 5" key="1">
    <citation type="submission" date="2014-10" db="EMBL/GenBank/DDBJ databases">
        <title>Genome sequence of Clostridium aceticum DSM 1496.</title>
        <authorList>
            <person name="Poehlein A."/>
            <person name="Schiel-Bengelsdorf B."/>
            <person name="Gottschalk G."/>
            <person name="Duerre P."/>
            <person name="Daniel R."/>
        </authorList>
    </citation>
    <scope>NUCLEOTIDE SEQUENCE [LARGE SCALE GENOMIC DNA]</scope>
    <source>
        <strain evidence="4 5">DSM 1496</strain>
    </source>
</reference>
<dbReference type="InterPro" id="IPR018062">
    <property type="entry name" value="HTH_AraC-typ_CS"/>
</dbReference>
<gene>
    <name evidence="4" type="ORF">CACET_c19080</name>
</gene>